<keyword evidence="4" id="KW-1185">Reference proteome</keyword>
<dbReference type="Pfam" id="PF22795">
    <property type="entry name" value="DUF4796_N"/>
    <property type="match status" value="1"/>
</dbReference>
<proteinExistence type="predicted"/>
<reference evidence="3 4" key="1">
    <citation type="submission" date="2022-05" db="EMBL/GenBank/DDBJ databases">
        <authorList>
            <consortium name="Genoscope - CEA"/>
            <person name="William W."/>
        </authorList>
    </citation>
    <scope>NUCLEOTIDE SEQUENCE [LARGE SCALE GENOMIC DNA]</scope>
</reference>
<organism evidence="3 4">
    <name type="scientific">Porites evermanni</name>
    <dbReference type="NCBI Taxonomy" id="104178"/>
    <lineage>
        <taxon>Eukaryota</taxon>
        <taxon>Metazoa</taxon>
        <taxon>Cnidaria</taxon>
        <taxon>Anthozoa</taxon>
        <taxon>Hexacorallia</taxon>
        <taxon>Scleractinia</taxon>
        <taxon>Fungiina</taxon>
        <taxon>Poritidae</taxon>
        <taxon>Porites</taxon>
    </lineage>
</organism>
<dbReference type="InterPro" id="IPR053922">
    <property type="entry name" value="MKRN2OS-like_N"/>
</dbReference>
<dbReference type="PANTHER" id="PTHR33963">
    <property type="entry name" value="MKRN2 OPPOSITE STRAND PROTEIN"/>
    <property type="match status" value="1"/>
</dbReference>
<gene>
    <name evidence="3" type="ORF">PEVE_00018165</name>
</gene>
<evidence type="ECO:0008006" key="5">
    <source>
        <dbReference type="Google" id="ProtNLM"/>
    </source>
</evidence>
<sequence length="212" mass="24535">MSAVERDVVRCMQHCTNRMNIFFTNFPDTCPICCKSLKSCSLIIPPFRVPCPFVSQRNVSRVILVKPTRGSFMRDYKSGDDLHIGVATSNGVVYNFDELGLHADTTDWEQCIVASMSDIYFLRSDIWDSKLQQMLLSGVWTSKEYDEIKNNCYDFALSFLNELLLMDMKPKLQKANFCKDFIVPWTTKAAHYIDLYRRIQQRGGISVEKIQR</sequence>
<evidence type="ECO:0000313" key="3">
    <source>
        <dbReference type="EMBL" id="CAH3023121.1"/>
    </source>
</evidence>
<name>A0ABN8M4M4_9CNID</name>
<evidence type="ECO:0000313" key="4">
    <source>
        <dbReference type="Proteomes" id="UP001159427"/>
    </source>
</evidence>
<dbReference type="PANTHER" id="PTHR33963:SF2">
    <property type="entry name" value="MKRN2 OPPOSITE STRAND PROTEIN"/>
    <property type="match status" value="1"/>
</dbReference>
<dbReference type="EMBL" id="CALNXI010000248">
    <property type="protein sequence ID" value="CAH3023121.1"/>
    <property type="molecule type" value="Genomic_DNA"/>
</dbReference>
<accession>A0ABN8M4M4</accession>
<protein>
    <recommendedName>
        <fullName evidence="5">MKRN2 opposite strand protein</fullName>
    </recommendedName>
</protein>
<comment type="caution">
    <text evidence="3">The sequence shown here is derived from an EMBL/GenBank/DDBJ whole genome shotgun (WGS) entry which is preliminary data.</text>
</comment>
<dbReference type="Proteomes" id="UP001159427">
    <property type="component" value="Unassembled WGS sequence"/>
</dbReference>
<dbReference type="InterPro" id="IPR032016">
    <property type="entry name" value="MKRN2OS-like"/>
</dbReference>
<feature type="domain" description="MKRN2 opposite strand protein-like C-terminal" evidence="1">
    <location>
        <begin position="46"/>
        <end position="199"/>
    </location>
</feature>
<dbReference type="InterPro" id="IPR053921">
    <property type="entry name" value="MKRN2OS-like_C"/>
</dbReference>
<dbReference type="Pfam" id="PF16044">
    <property type="entry name" value="DUF4796_C"/>
    <property type="match status" value="1"/>
</dbReference>
<evidence type="ECO:0000259" key="1">
    <source>
        <dbReference type="Pfam" id="PF16044"/>
    </source>
</evidence>
<feature type="domain" description="MKRN2 opposite strand protein-like N-terminal" evidence="2">
    <location>
        <begin position="11"/>
        <end position="37"/>
    </location>
</feature>
<evidence type="ECO:0000259" key="2">
    <source>
        <dbReference type="Pfam" id="PF22795"/>
    </source>
</evidence>